<evidence type="ECO:0000313" key="1">
    <source>
        <dbReference type="EMBL" id="QHT98143.1"/>
    </source>
</evidence>
<sequence length="320" mass="35890">MNFKVTQLDGFEKTENTSYHSIPCIIHFLPGCNNYEQSWRELNPECMIISWDSPSLQKVVKNSIAKNIHIDYAKDEFVVSSVLCYLYGGIVISKPEKCFVRLQNVLGRFSNTLLAVFALGESSLLDNSILISCPKISAFNSLMEYYVQAKKQNKPTAVVFRDFVKSSMEASNDGAIICLDSNVKDKMTNETKIEYIQNLNILENYLPSSSFFKVITPSTFSGQVTPWLTKIGMKESSTEKTGILVIDSDFFDNDAPIPHVIAAVLAFQDCVLCNDAIVIVAHSPPGGISLDMMLIPQLTMLNAREIYRTDHVAWKLSKRN</sequence>
<dbReference type="EMBL" id="MN740288">
    <property type="protein sequence ID" value="QHT98143.1"/>
    <property type="molecule type" value="Genomic_DNA"/>
</dbReference>
<dbReference type="AlphaFoldDB" id="A0A6C0J3A3"/>
<reference evidence="1" key="1">
    <citation type="journal article" date="2020" name="Nature">
        <title>Giant virus diversity and host interactions through global metagenomics.</title>
        <authorList>
            <person name="Schulz F."/>
            <person name="Roux S."/>
            <person name="Paez-Espino D."/>
            <person name="Jungbluth S."/>
            <person name="Walsh D.A."/>
            <person name="Denef V.J."/>
            <person name="McMahon K.D."/>
            <person name="Konstantinidis K.T."/>
            <person name="Eloe-Fadrosh E.A."/>
            <person name="Kyrpides N.C."/>
            <person name="Woyke T."/>
        </authorList>
    </citation>
    <scope>NUCLEOTIDE SEQUENCE</scope>
    <source>
        <strain evidence="1">GVMAG-M-3300025626-8</strain>
    </source>
</reference>
<name>A0A6C0J3A3_9ZZZZ</name>
<proteinExistence type="predicted"/>
<accession>A0A6C0J3A3</accession>
<organism evidence="1">
    <name type="scientific">viral metagenome</name>
    <dbReference type="NCBI Taxonomy" id="1070528"/>
    <lineage>
        <taxon>unclassified sequences</taxon>
        <taxon>metagenomes</taxon>
        <taxon>organismal metagenomes</taxon>
    </lineage>
</organism>
<protein>
    <submittedName>
        <fullName evidence="1">Uncharacterized protein</fullName>
    </submittedName>
</protein>